<proteinExistence type="predicted"/>
<protein>
    <submittedName>
        <fullName evidence="1">Uncharacterized protein</fullName>
    </submittedName>
</protein>
<dbReference type="OrthoDB" id="9937409at2"/>
<reference evidence="1 2" key="1">
    <citation type="submission" date="2016-10" db="EMBL/GenBank/DDBJ databases">
        <authorList>
            <person name="de Groot N.N."/>
        </authorList>
    </citation>
    <scope>NUCLEOTIDE SEQUENCE [LARGE SCALE GENOMIC DNA]</scope>
    <source>
        <strain evidence="1 2">KHGC13</strain>
    </source>
</reference>
<accession>A0A1I7FHL9</accession>
<name>A0A1I7FHL9_9FIRM</name>
<dbReference type="AlphaFoldDB" id="A0A1I7FHL9"/>
<evidence type="ECO:0000313" key="1">
    <source>
        <dbReference type="EMBL" id="SFU35625.1"/>
    </source>
</evidence>
<sequence>MFGLRKAYPYIDGQEIPDTRSDRKHAEKIEDTKFGIDALYFYRNATLYYLPYRCITEVSSGVNTEHHSCCSGDNAMEMPTVTLRCGSSRLQLTFTNTDASRRAEQMIRSALSSAK</sequence>
<dbReference type="EMBL" id="FPBT01000002">
    <property type="protein sequence ID" value="SFU35625.1"/>
    <property type="molecule type" value="Genomic_DNA"/>
</dbReference>
<gene>
    <name evidence="1" type="ORF">SAMN05216508_102140</name>
</gene>
<organism evidence="1 2">
    <name type="scientific">Eubacterium pyruvativorans</name>
    <dbReference type="NCBI Taxonomy" id="155865"/>
    <lineage>
        <taxon>Bacteria</taxon>
        <taxon>Bacillati</taxon>
        <taxon>Bacillota</taxon>
        <taxon>Clostridia</taxon>
        <taxon>Eubacteriales</taxon>
        <taxon>Eubacteriaceae</taxon>
        <taxon>Eubacterium</taxon>
    </lineage>
</organism>
<dbReference type="RefSeq" id="WP_090469862.1">
    <property type="nucleotide sequence ID" value="NZ_FOWF01000001.1"/>
</dbReference>
<dbReference type="Proteomes" id="UP000198817">
    <property type="component" value="Unassembled WGS sequence"/>
</dbReference>
<keyword evidence="2" id="KW-1185">Reference proteome</keyword>
<evidence type="ECO:0000313" key="2">
    <source>
        <dbReference type="Proteomes" id="UP000198817"/>
    </source>
</evidence>